<accession>A0A433ET52</accession>
<sequence length="447" mass="49050">MKVIVIGGSTAGMTAASKLKRILKDDVEIVAYQKLKYPSLGSCGIPYYVGKHFDKPESMIARTVEQFKDNGIIVKTSCEVTKVDFKAKTVYGINLATNEKFNDTYDKLIISVGATPRKLNLAGEEASNVFTGTTLESAVVLRDSLSTIKNVAIIGGGFIGLEFCESFGLTGKNITLIEADKWVLRKLIDEDIVQLLVADLEHKGIKIKTNEKVAEFIVKNNKVTKIRLSSEEEIPTDLVLVGIGVIPSTDFLKETELKMNEFGAILVNDQFETNIKNVYAVGDCVMTKNMIDNRLQYISLATVAAKNGKVLGNILAGKKDHFPGAIGTAIIQVFDSEIARTGYTKEQAIANGFNTKEVVITGTDHTHYVADAKPVTVKVIYDQNTKVIVGAQIFGYNKASLRINALIPLIWTKTKINEIEYLDLPYSPPFAKSVDVLNVVLTKINED</sequence>
<evidence type="ECO:0000256" key="5">
    <source>
        <dbReference type="ARBA" id="ARBA00023002"/>
    </source>
</evidence>
<dbReference type="Gene3D" id="3.50.50.60">
    <property type="entry name" value="FAD/NAD(P)-binding domain"/>
    <property type="match status" value="2"/>
</dbReference>
<evidence type="ECO:0000256" key="6">
    <source>
        <dbReference type="ARBA" id="ARBA00023284"/>
    </source>
</evidence>
<dbReference type="PANTHER" id="PTHR43429:SF1">
    <property type="entry name" value="NAD(P)H SULFUR OXIDOREDUCTASE (COA-DEPENDENT)"/>
    <property type="match status" value="1"/>
</dbReference>
<keyword evidence="5" id="KW-0560">Oxidoreductase</keyword>
<dbReference type="EMBL" id="RAHC01000001">
    <property type="protein sequence ID" value="RUP78090.1"/>
    <property type="molecule type" value="Genomic_DNA"/>
</dbReference>
<proteinExistence type="inferred from homology"/>
<dbReference type="InterPro" id="IPR023753">
    <property type="entry name" value="FAD/NAD-binding_dom"/>
</dbReference>
<comment type="similarity">
    <text evidence="2">Belongs to the class-III pyridine nucleotide-disulfide oxidoreductase family.</text>
</comment>
<comment type="cofactor">
    <cofactor evidence="1">
        <name>FAD</name>
        <dbReference type="ChEBI" id="CHEBI:57692"/>
    </cofactor>
</comment>
<evidence type="ECO:0000259" key="7">
    <source>
        <dbReference type="Pfam" id="PF02852"/>
    </source>
</evidence>
<dbReference type="SUPFAM" id="SSF51905">
    <property type="entry name" value="FAD/NAD(P)-binding domain"/>
    <property type="match status" value="1"/>
</dbReference>
<feature type="domain" description="Pyridine nucleotide-disulphide oxidoreductase dimerisation" evidence="7">
    <location>
        <begin position="332"/>
        <end position="433"/>
    </location>
</feature>
<keyword evidence="6" id="KW-0676">Redox-active center</keyword>
<dbReference type="PRINTS" id="PR00411">
    <property type="entry name" value="PNDRDTASEI"/>
</dbReference>
<dbReference type="Pfam" id="PF07992">
    <property type="entry name" value="Pyr_redox_2"/>
    <property type="match status" value="1"/>
</dbReference>
<dbReference type="InterPro" id="IPR004099">
    <property type="entry name" value="Pyr_nucl-diS_OxRdtase_dimer"/>
</dbReference>
<evidence type="ECO:0000259" key="8">
    <source>
        <dbReference type="Pfam" id="PF07992"/>
    </source>
</evidence>
<dbReference type="Proteomes" id="UP000274545">
    <property type="component" value="Unassembled WGS sequence"/>
</dbReference>
<dbReference type="SUPFAM" id="SSF55424">
    <property type="entry name" value="FAD/NAD-linked reductases, dimerisation (C-terminal) domain"/>
    <property type="match status" value="1"/>
</dbReference>
<reference evidence="9 10" key="1">
    <citation type="journal article" date="2019" name="Genome Biol. Evol.">
        <title>Toxin and genome evolution in a Drosophila defensive symbiosis.</title>
        <authorList>
            <person name="Ballinger M.J."/>
            <person name="Gawryluk R.M."/>
            <person name="Perlman S.J."/>
        </authorList>
    </citation>
    <scope>NUCLEOTIDE SEQUENCE [LARGE SCALE GENOMIC DNA]</scope>
    <source>
        <strain evidence="10">sNeo</strain>
    </source>
</reference>
<dbReference type="PANTHER" id="PTHR43429">
    <property type="entry name" value="PYRIDINE NUCLEOTIDE-DISULFIDE OXIDOREDUCTASE DOMAIN-CONTAINING"/>
    <property type="match status" value="1"/>
</dbReference>
<dbReference type="InterPro" id="IPR016156">
    <property type="entry name" value="FAD/NAD-linked_Rdtase_dimer_sf"/>
</dbReference>
<evidence type="ECO:0000256" key="1">
    <source>
        <dbReference type="ARBA" id="ARBA00001974"/>
    </source>
</evidence>
<gene>
    <name evidence="9" type="ORF">D6D54_01030</name>
</gene>
<evidence type="ECO:0000313" key="10">
    <source>
        <dbReference type="Proteomes" id="UP000274545"/>
    </source>
</evidence>
<evidence type="ECO:0000256" key="3">
    <source>
        <dbReference type="ARBA" id="ARBA00022630"/>
    </source>
</evidence>
<dbReference type="Pfam" id="PF02852">
    <property type="entry name" value="Pyr_redox_dim"/>
    <property type="match status" value="1"/>
</dbReference>
<keyword evidence="4" id="KW-0274">FAD</keyword>
<dbReference type="AlphaFoldDB" id="A0A433ET52"/>
<name>A0A433ET52_9MOLU</name>
<keyword evidence="3" id="KW-0285">Flavoprotein</keyword>
<evidence type="ECO:0000256" key="2">
    <source>
        <dbReference type="ARBA" id="ARBA00009130"/>
    </source>
</evidence>
<dbReference type="RefSeq" id="WP_127092421.1">
    <property type="nucleotide sequence ID" value="NZ_RAHC01000001.1"/>
</dbReference>
<protein>
    <submittedName>
        <fullName evidence="9">NADH oxidase</fullName>
    </submittedName>
</protein>
<dbReference type="GO" id="GO:0016491">
    <property type="term" value="F:oxidoreductase activity"/>
    <property type="evidence" value="ECO:0007669"/>
    <property type="project" value="UniProtKB-KW"/>
</dbReference>
<evidence type="ECO:0000256" key="4">
    <source>
        <dbReference type="ARBA" id="ARBA00022827"/>
    </source>
</evidence>
<feature type="domain" description="FAD/NAD(P)-binding" evidence="8">
    <location>
        <begin position="1"/>
        <end position="308"/>
    </location>
</feature>
<evidence type="ECO:0000313" key="9">
    <source>
        <dbReference type="EMBL" id="RUP78090.1"/>
    </source>
</evidence>
<dbReference type="InterPro" id="IPR050260">
    <property type="entry name" value="FAD-bd_OxRdtase"/>
</dbReference>
<dbReference type="InterPro" id="IPR036188">
    <property type="entry name" value="FAD/NAD-bd_sf"/>
</dbReference>
<organism evidence="9 10">
    <name type="scientific">Spiroplasma poulsonii</name>
    <dbReference type="NCBI Taxonomy" id="2138"/>
    <lineage>
        <taxon>Bacteria</taxon>
        <taxon>Bacillati</taxon>
        <taxon>Mycoplasmatota</taxon>
        <taxon>Mollicutes</taxon>
        <taxon>Entomoplasmatales</taxon>
        <taxon>Spiroplasmataceae</taxon>
        <taxon>Spiroplasma</taxon>
    </lineage>
</organism>
<dbReference type="PRINTS" id="PR00368">
    <property type="entry name" value="FADPNR"/>
</dbReference>
<comment type="caution">
    <text evidence="9">The sequence shown here is derived from an EMBL/GenBank/DDBJ whole genome shotgun (WGS) entry which is preliminary data.</text>
</comment>